<gene>
    <name evidence="4" type="ORF">C5748_13230</name>
</gene>
<dbReference type="PROSITE" id="PS51318">
    <property type="entry name" value="TAT"/>
    <property type="match status" value="1"/>
</dbReference>
<comment type="similarity">
    <text evidence="2">Belongs to the bacterial solute-binding protein 5 family.</text>
</comment>
<evidence type="ECO:0000259" key="3">
    <source>
        <dbReference type="Pfam" id="PF00496"/>
    </source>
</evidence>
<evidence type="ECO:0000313" key="4">
    <source>
        <dbReference type="EMBL" id="PRD43159.1"/>
    </source>
</evidence>
<evidence type="ECO:0000256" key="2">
    <source>
        <dbReference type="ARBA" id="ARBA00005695"/>
    </source>
</evidence>
<proteinExistence type="inferred from homology"/>
<dbReference type="AlphaFoldDB" id="A0A2S9IRM0"/>
<name>A0A2S9IRM0_9HYPH</name>
<dbReference type="Gene3D" id="3.10.105.10">
    <property type="entry name" value="Dipeptide-binding Protein, Domain 3"/>
    <property type="match status" value="1"/>
</dbReference>
<sequence length="536" mass="58075">MNDKTLNWTPSDDAMVENAIHRGATRRELLHMLLAGGVALTASGAILGRAASAYAATPKSGGHLKAAGWSSSTADTLDPAKASLSTDYVRCCALYNRLTFLDKSGLTQMELAENIESSDAKVWTVKLRSGVTFHDGKTLSSQDVVFSLMRHLDPDVGSKVNSIAKQIAGVKAVDPLTVEITLANPNADLPTILSMHHFMIVQDGTTDFSKGIGTGAFKLESFEPGVKSVAVKNADYFKSQGPYIDSFEYFAISDDNARVNALLSGDIHLAASIKPRSMKLVESQPGFVLSQTTSGNYTNLNMRLDMEPGNKADFVAGMKHLINREQIRKSVMRGLAELANDQPVSPASIYYNAELKPKTHDPEKAKFHFEKAGLIGQSIPVVASDAATSSVDMATLVQQAGAEIGMNFDVQRVPSDGYWSNYWLKAPVHFGNINPRPTPDILFSLLYSSDAPWNESQYKSAKFDGMLVEARGLLDQAKRKAIYDEMQVMISEEAGTVIPVFLSNVDALSGNLKGLEASPLGGQMGYAFAEYVWLEA</sequence>
<reference evidence="4 5" key="1">
    <citation type="submission" date="2018-02" db="EMBL/GenBank/DDBJ databases">
        <title>The draft genome of Phyllobacterium sp. 1N-3.</title>
        <authorList>
            <person name="Liu L."/>
            <person name="Li L."/>
            <person name="Zhang X."/>
            <person name="Wang T."/>
            <person name="Liang L."/>
        </authorList>
    </citation>
    <scope>NUCLEOTIDE SEQUENCE [LARGE SCALE GENOMIC DNA]</scope>
    <source>
        <strain evidence="4 5">1N-3</strain>
    </source>
</reference>
<dbReference type="PIRSF" id="PIRSF002741">
    <property type="entry name" value="MppA"/>
    <property type="match status" value="1"/>
</dbReference>
<dbReference type="PANTHER" id="PTHR30290">
    <property type="entry name" value="PERIPLASMIC BINDING COMPONENT OF ABC TRANSPORTER"/>
    <property type="match status" value="1"/>
</dbReference>
<dbReference type="CDD" id="cd08503">
    <property type="entry name" value="PBP2_NikA_DppA_OppA_like_17"/>
    <property type="match status" value="1"/>
</dbReference>
<dbReference type="SUPFAM" id="SSF53850">
    <property type="entry name" value="Periplasmic binding protein-like II"/>
    <property type="match status" value="1"/>
</dbReference>
<dbReference type="Pfam" id="PF00496">
    <property type="entry name" value="SBP_bac_5"/>
    <property type="match status" value="1"/>
</dbReference>
<dbReference type="GO" id="GO:0015833">
    <property type="term" value="P:peptide transport"/>
    <property type="evidence" value="ECO:0007669"/>
    <property type="project" value="TreeGrafter"/>
</dbReference>
<dbReference type="InterPro" id="IPR039424">
    <property type="entry name" value="SBP_5"/>
</dbReference>
<dbReference type="Proteomes" id="UP000239434">
    <property type="component" value="Unassembled WGS sequence"/>
</dbReference>
<dbReference type="Gene3D" id="3.90.76.10">
    <property type="entry name" value="Dipeptide-binding Protein, Domain 1"/>
    <property type="match status" value="1"/>
</dbReference>
<protein>
    <submittedName>
        <fullName evidence="4">ABC transporter substrate-binding protein</fullName>
    </submittedName>
</protein>
<dbReference type="InterPro" id="IPR000914">
    <property type="entry name" value="SBP_5_dom"/>
</dbReference>
<organism evidence="4 5">
    <name type="scientific">Phyllobacterium phragmitis</name>
    <dbReference type="NCBI Taxonomy" id="2670329"/>
    <lineage>
        <taxon>Bacteria</taxon>
        <taxon>Pseudomonadati</taxon>
        <taxon>Pseudomonadota</taxon>
        <taxon>Alphaproteobacteria</taxon>
        <taxon>Hyphomicrobiales</taxon>
        <taxon>Phyllobacteriaceae</taxon>
        <taxon>Phyllobacterium</taxon>
    </lineage>
</organism>
<dbReference type="RefSeq" id="WP_105742399.1">
    <property type="nucleotide sequence ID" value="NZ_PVBR01000008.1"/>
</dbReference>
<evidence type="ECO:0000256" key="1">
    <source>
        <dbReference type="ARBA" id="ARBA00004418"/>
    </source>
</evidence>
<keyword evidence="5" id="KW-1185">Reference proteome</keyword>
<comment type="subcellular location">
    <subcellularLocation>
        <location evidence="1">Periplasm</location>
    </subcellularLocation>
</comment>
<dbReference type="EMBL" id="PVBR01000008">
    <property type="protein sequence ID" value="PRD43159.1"/>
    <property type="molecule type" value="Genomic_DNA"/>
</dbReference>
<evidence type="ECO:0000313" key="5">
    <source>
        <dbReference type="Proteomes" id="UP000239434"/>
    </source>
</evidence>
<dbReference type="InterPro" id="IPR030678">
    <property type="entry name" value="Peptide/Ni-bd"/>
</dbReference>
<dbReference type="GO" id="GO:0030288">
    <property type="term" value="C:outer membrane-bounded periplasmic space"/>
    <property type="evidence" value="ECO:0007669"/>
    <property type="project" value="UniProtKB-ARBA"/>
</dbReference>
<feature type="domain" description="Solute-binding protein family 5" evidence="3">
    <location>
        <begin position="110"/>
        <end position="450"/>
    </location>
</feature>
<dbReference type="Gene3D" id="3.40.190.10">
    <property type="entry name" value="Periplasmic binding protein-like II"/>
    <property type="match status" value="1"/>
</dbReference>
<dbReference type="GO" id="GO:1904680">
    <property type="term" value="F:peptide transmembrane transporter activity"/>
    <property type="evidence" value="ECO:0007669"/>
    <property type="project" value="TreeGrafter"/>
</dbReference>
<accession>A0A2S9IRM0</accession>
<dbReference type="GO" id="GO:0043190">
    <property type="term" value="C:ATP-binding cassette (ABC) transporter complex"/>
    <property type="evidence" value="ECO:0007669"/>
    <property type="project" value="InterPro"/>
</dbReference>
<dbReference type="InterPro" id="IPR006311">
    <property type="entry name" value="TAT_signal"/>
</dbReference>
<comment type="caution">
    <text evidence="4">The sequence shown here is derived from an EMBL/GenBank/DDBJ whole genome shotgun (WGS) entry which is preliminary data.</text>
</comment>